<dbReference type="PANTHER" id="PTHR13887:SF14">
    <property type="entry name" value="DISULFIDE BOND FORMATION PROTEIN D"/>
    <property type="match status" value="1"/>
</dbReference>
<proteinExistence type="inferred from homology"/>
<evidence type="ECO:0000256" key="4">
    <source>
        <dbReference type="ARBA" id="ARBA00023157"/>
    </source>
</evidence>
<comment type="caution">
    <text evidence="9">The sequence shown here is derived from an EMBL/GenBank/DDBJ whole genome shotgun (WGS) entry which is preliminary data.</text>
</comment>
<dbReference type="InterPro" id="IPR013766">
    <property type="entry name" value="Thioredoxin_domain"/>
</dbReference>
<dbReference type="PANTHER" id="PTHR13887">
    <property type="entry name" value="GLUTATHIONE S-TRANSFERASE KAPPA"/>
    <property type="match status" value="1"/>
</dbReference>
<organism evidence="9 10">
    <name type="scientific">candidate division WWE3 bacterium</name>
    <dbReference type="NCBI Taxonomy" id="2053526"/>
    <lineage>
        <taxon>Bacteria</taxon>
        <taxon>Katanobacteria</taxon>
    </lineage>
</organism>
<dbReference type="Proteomes" id="UP000265540">
    <property type="component" value="Unassembled WGS sequence"/>
</dbReference>
<dbReference type="PROSITE" id="PS51352">
    <property type="entry name" value="THIOREDOXIN_2"/>
    <property type="match status" value="1"/>
</dbReference>
<evidence type="ECO:0000256" key="6">
    <source>
        <dbReference type="SAM" id="MobiDB-lite"/>
    </source>
</evidence>
<gene>
    <name evidence="9" type="ORF">C4561_04400</name>
</gene>
<evidence type="ECO:0000256" key="7">
    <source>
        <dbReference type="SAM" id="Phobius"/>
    </source>
</evidence>
<keyword evidence="5" id="KW-0676">Redox-active center</keyword>
<keyword evidence="7" id="KW-0472">Membrane</keyword>
<reference evidence="9 10" key="1">
    <citation type="journal article" date="2017" name="ISME J.">
        <title>Energy and carbon metabolisms in a deep terrestrial subsurface fluid microbial community.</title>
        <authorList>
            <person name="Momper L."/>
            <person name="Jungbluth S.P."/>
            <person name="Lee M.D."/>
            <person name="Amend J.P."/>
        </authorList>
    </citation>
    <scope>NUCLEOTIDE SEQUENCE [LARGE SCALE GENOMIC DNA]</scope>
    <source>
        <strain evidence="9">SURF_46</strain>
    </source>
</reference>
<name>A0A3A4ZD22_UNCKA</name>
<dbReference type="Gene3D" id="3.40.30.10">
    <property type="entry name" value="Glutaredoxin"/>
    <property type="match status" value="1"/>
</dbReference>
<dbReference type="EMBL" id="QZJF01000017">
    <property type="protein sequence ID" value="RJR26988.1"/>
    <property type="molecule type" value="Genomic_DNA"/>
</dbReference>
<feature type="transmembrane region" description="Helical" evidence="7">
    <location>
        <begin position="20"/>
        <end position="38"/>
    </location>
</feature>
<evidence type="ECO:0000256" key="2">
    <source>
        <dbReference type="ARBA" id="ARBA00022729"/>
    </source>
</evidence>
<protein>
    <submittedName>
        <fullName evidence="9">DsbA family protein</fullName>
    </submittedName>
</protein>
<evidence type="ECO:0000313" key="10">
    <source>
        <dbReference type="Proteomes" id="UP000265540"/>
    </source>
</evidence>
<dbReference type="SUPFAM" id="SSF52833">
    <property type="entry name" value="Thioredoxin-like"/>
    <property type="match status" value="1"/>
</dbReference>
<evidence type="ECO:0000313" key="9">
    <source>
        <dbReference type="EMBL" id="RJR26988.1"/>
    </source>
</evidence>
<evidence type="ECO:0000256" key="3">
    <source>
        <dbReference type="ARBA" id="ARBA00023002"/>
    </source>
</evidence>
<evidence type="ECO:0000259" key="8">
    <source>
        <dbReference type="PROSITE" id="PS51352"/>
    </source>
</evidence>
<keyword evidence="3" id="KW-0560">Oxidoreductase</keyword>
<feature type="domain" description="Thioredoxin" evidence="8">
    <location>
        <begin position="55"/>
        <end position="256"/>
    </location>
</feature>
<dbReference type="AlphaFoldDB" id="A0A3A4ZD22"/>
<keyword evidence="7" id="KW-1133">Transmembrane helix</keyword>
<dbReference type="GO" id="GO:0016491">
    <property type="term" value="F:oxidoreductase activity"/>
    <property type="evidence" value="ECO:0007669"/>
    <property type="project" value="UniProtKB-KW"/>
</dbReference>
<sequence>MKDKQYRNFWSRGEQNVTQLILVALLIGAAFYIGMLWTKVQNLEKGGTNTGSVGALGGNPNPTPTAPPTTTAKDLAPVANDDFVKGNRNARFALVEYSDLECPFCKRFHPTAQQMLDEYGDKVMWVYRHFPLDQLHSKARKEAEAAECAAKQGGNDKFWAYIDKLYEITPANNGLDAAKLPEVAQEIGLNVNSFNTCLSSGEMADAVEADYQSGLKAGVTGTPGNILLDTKTGKTLVLQGAVPYANLKQSLDAFMSSAE</sequence>
<keyword evidence="4" id="KW-1015">Disulfide bond</keyword>
<evidence type="ECO:0000256" key="1">
    <source>
        <dbReference type="ARBA" id="ARBA00005791"/>
    </source>
</evidence>
<evidence type="ECO:0000256" key="5">
    <source>
        <dbReference type="ARBA" id="ARBA00023284"/>
    </source>
</evidence>
<accession>A0A3A4ZD22</accession>
<feature type="region of interest" description="Disordered" evidence="6">
    <location>
        <begin position="51"/>
        <end position="70"/>
    </location>
</feature>
<dbReference type="InterPro" id="IPR012336">
    <property type="entry name" value="Thioredoxin-like_fold"/>
</dbReference>
<dbReference type="InterPro" id="IPR036249">
    <property type="entry name" value="Thioredoxin-like_sf"/>
</dbReference>
<comment type="similarity">
    <text evidence="1">Belongs to the thioredoxin family. DsbA subfamily.</text>
</comment>
<keyword evidence="2" id="KW-0732">Signal</keyword>
<dbReference type="Pfam" id="PF13462">
    <property type="entry name" value="Thioredoxin_4"/>
    <property type="match status" value="1"/>
</dbReference>
<keyword evidence="7" id="KW-0812">Transmembrane</keyword>